<evidence type="ECO:0000256" key="1">
    <source>
        <dbReference type="SAM" id="MobiDB-lite"/>
    </source>
</evidence>
<dbReference type="Proteomes" id="UP000184188">
    <property type="component" value="Unassembled WGS sequence"/>
</dbReference>
<name>A0A1L9SF58_9EURO</name>
<sequence>MALKNTRDLDDSVLGDSWVVESPRSKKGPQRNNIEPASKQSKRTWNDIEQSQRSDMMMASSSSFSGPELIMPSICETSISDGSWVAPNVRSRGLGRRDANRSLESRKGSSAQGERVQMKTRALDSSVTSKKDNHSLKRPPPRPRPWRCENILRLLVNLLLTAGILHLLVLPELFYQYQSFCSVPAVIRLYPSSCAPRQTLPLASYNPSAGPTPMPSMQTRLKSILNTTLTDTEPLGLPLKNSESRLRDLYSELKTVYPGARHELELEFQGCLEAVKTASKDLDSLRLDIRSAFDSLVATDTVAEQDLETSIFGWKPKSDVAKEMRQATQTLHRRQYLDQLTSNIRSKAGSLTSTLATVDDYLESIERIVDREERQATASHQSLHRRSVRGIFRSLFSGPPKAFESSFRATSDVVLRSHQSGSELLHDAVGDYRLVAAIMEQLSEQLVAFQRLTSR</sequence>
<evidence type="ECO:0000313" key="4">
    <source>
        <dbReference type="Proteomes" id="UP000184188"/>
    </source>
</evidence>
<keyword evidence="2" id="KW-1133">Transmembrane helix</keyword>
<feature type="transmembrane region" description="Helical" evidence="2">
    <location>
        <begin position="151"/>
        <end position="170"/>
    </location>
</feature>
<protein>
    <submittedName>
        <fullName evidence="3">Uncharacterized protein</fullName>
    </submittedName>
</protein>
<organism evidence="3 4">
    <name type="scientific">Penicilliopsis zonata CBS 506.65</name>
    <dbReference type="NCBI Taxonomy" id="1073090"/>
    <lineage>
        <taxon>Eukaryota</taxon>
        <taxon>Fungi</taxon>
        <taxon>Dikarya</taxon>
        <taxon>Ascomycota</taxon>
        <taxon>Pezizomycotina</taxon>
        <taxon>Eurotiomycetes</taxon>
        <taxon>Eurotiomycetidae</taxon>
        <taxon>Eurotiales</taxon>
        <taxon>Aspergillaceae</taxon>
        <taxon>Penicilliopsis</taxon>
    </lineage>
</organism>
<keyword evidence="2" id="KW-0472">Membrane</keyword>
<feature type="region of interest" description="Disordered" evidence="1">
    <location>
        <begin position="1"/>
        <end position="46"/>
    </location>
</feature>
<dbReference type="STRING" id="1073090.A0A1L9SF58"/>
<dbReference type="AlphaFoldDB" id="A0A1L9SF58"/>
<dbReference type="OrthoDB" id="4179406at2759"/>
<feature type="compositionally biased region" description="Basic and acidic residues" evidence="1">
    <location>
        <begin position="95"/>
        <end position="107"/>
    </location>
</feature>
<dbReference type="VEuPathDB" id="FungiDB:ASPZODRAFT_68498"/>
<feature type="compositionally biased region" description="Polar residues" evidence="1">
    <location>
        <begin position="30"/>
        <end position="39"/>
    </location>
</feature>
<reference evidence="4" key="1">
    <citation type="journal article" date="2017" name="Genome Biol.">
        <title>Comparative genomics reveals high biological diversity and specific adaptations in the industrially and medically important fungal genus Aspergillus.</title>
        <authorList>
            <person name="de Vries R.P."/>
            <person name="Riley R."/>
            <person name="Wiebenga A."/>
            <person name="Aguilar-Osorio G."/>
            <person name="Amillis S."/>
            <person name="Uchima C.A."/>
            <person name="Anderluh G."/>
            <person name="Asadollahi M."/>
            <person name="Askin M."/>
            <person name="Barry K."/>
            <person name="Battaglia E."/>
            <person name="Bayram O."/>
            <person name="Benocci T."/>
            <person name="Braus-Stromeyer S.A."/>
            <person name="Caldana C."/>
            <person name="Canovas D."/>
            <person name="Cerqueira G.C."/>
            <person name="Chen F."/>
            <person name="Chen W."/>
            <person name="Choi C."/>
            <person name="Clum A."/>
            <person name="Dos Santos R.A."/>
            <person name="Damasio A.R."/>
            <person name="Diallinas G."/>
            <person name="Emri T."/>
            <person name="Fekete E."/>
            <person name="Flipphi M."/>
            <person name="Freyberg S."/>
            <person name="Gallo A."/>
            <person name="Gournas C."/>
            <person name="Habgood R."/>
            <person name="Hainaut M."/>
            <person name="Harispe M.L."/>
            <person name="Henrissat B."/>
            <person name="Hilden K.S."/>
            <person name="Hope R."/>
            <person name="Hossain A."/>
            <person name="Karabika E."/>
            <person name="Karaffa L."/>
            <person name="Karanyi Z."/>
            <person name="Krasevec N."/>
            <person name="Kuo A."/>
            <person name="Kusch H."/>
            <person name="LaButti K."/>
            <person name="Lagendijk E.L."/>
            <person name="Lapidus A."/>
            <person name="Levasseur A."/>
            <person name="Lindquist E."/>
            <person name="Lipzen A."/>
            <person name="Logrieco A.F."/>
            <person name="MacCabe A."/>
            <person name="Maekelae M.R."/>
            <person name="Malavazi I."/>
            <person name="Melin P."/>
            <person name="Meyer V."/>
            <person name="Mielnichuk N."/>
            <person name="Miskei M."/>
            <person name="Molnar A.P."/>
            <person name="Mule G."/>
            <person name="Ngan C.Y."/>
            <person name="Orejas M."/>
            <person name="Orosz E."/>
            <person name="Ouedraogo J.P."/>
            <person name="Overkamp K.M."/>
            <person name="Park H.-S."/>
            <person name="Perrone G."/>
            <person name="Piumi F."/>
            <person name="Punt P.J."/>
            <person name="Ram A.F."/>
            <person name="Ramon A."/>
            <person name="Rauscher S."/>
            <person name="Record E."/>
            <person name="Riano-Pachon D.M."/>
            <person name="Robert V."/>
            <person name="Roehrig J."/>
            <person name="Ruller R."/>
            <person name="Salamov A."/>
            <person name="Salih N.S."/>
            <person name="Samson R.A."/>
            <person name="Sandor E."/>
            <person name="Sanguinetti M."/>
            <person name="Schuetze T."/>
            <person name="Sepcic K."/>
            <person name="Shelest E."/>
            <person name="Sherlock G."/>
            <person name="Sophianopoulou V."/>
            <person name="Squina F.M."/>
            <person name="Sun H."/>
            <person name="Susca A."/>
            <person name="Todd R.B."/>
            <person name="Tsang A."/>
            <person name="Unkles S.E."/>
            <person name="van de Wiele N."/>
            <person name="van Rossen-Uffink D."/>
            <person name="Oliveira J.V."/>
            <person name="Vesth T.C."/>
            <person name="Visser J."/>
            <person name="Yu J.-H."/>
            <person name="Zhou M."/>
            <person name="Andersen M.R."/>
            <person name="Archer D.B."/>
            <person name="Baker S.E."/>
            <person name="Benoit I."/>
            <person name="Brakhage A.A."/>
            <person name="Braus G.H."/>
            <person name="Fischer R."/>
            <person name="Frisvad J.C."/>
            <person name="Goldman G.H."/>
            <person name="Houbraken J."/>
            <person name="Oakley B."/>
            <person name="Pocsi I."/>
            <person name="Scazzocchio C."/>
            <person name="Seiboth B."/>
            <person name="vanKuyk P.A."/>
            <person name="Wortman J."/>
            <person name="Dyer P.S."/>
            <person name="Grigoriev I.V."/>
        </authorList>
    </citation>
    <scope>NUCLEOTIDE SEQUENCE [LARGE SCALE GENOMIC DNA]</scope>
    <source>
        <strain evidence="4">CBS 506.65</strain>
    </source>
</reference>
<feature type="compositionally biased region" description="Basic and acidic residues" evidence="1">
    <location>
        <begin position="1"/>
        <end position="10"/>
    </location>
</feature>
<gene>
    <name evidence="3" type="ORF">ASPZODRAFT_68498</name>
</gene>
<evidence type="ECO:0000256" key="2">
    <source>
        <dbReference type="SAM" id="Phobius"/>
    </source>
</evidence>
<dbReference type="GeneID" id="34615977"/>
<dbReference type="RefSeq" id="XP_022580237.1">
    <property type="nucleotide sequence ID" value="XM_022729513.1"/>
</dbReference>
<feature type="region of interest" description="Disordered" evidence="1">
    <location>
        <begin position="95"/>
        <end position="143"/>
    </location>
</feature>
<keyword evidence="4" id="KW-1185">Reference proteome</keyword>
<accession>A0A1L9SF58</accession>
<proteinExistence type="predicted"/>
<evidence type="ECO:0000313" key="3">
    <source>
        <dbReference type="EMBL" id="OJJ45727.1"/>
    </source>
</evidence>
<keyword evidence="2" id="KW-0812">Transmembrane</keyword>
<dbReference type="EMBL" id="KV878344">
    <property type="protein sequence ID" value="OJJ45727.1"/>
    <property type="molecule type" value="Genomic_DNA"/>
</dbReference>